<evidence type="ECO:0000256" key="1">
    <source>
        <dbReference type="SAM" id="SignalP"/>
    </source>
</evidence>
<dbReference type="RefSeq" id="WP_144847884.1">
    <property type="nucleotide sequence ID" value="NZ_VMRJ01000003.1"/>
</dbReference>
<dbReference type="Proteomes" id="UP000317624">
    <property type="component" value="Unassembled WGS sequence"/>
</dbReference>
<keyword evidence="3" id="KW-1185">Reference proteome</keyword>
<sequence>MRRLLLATGLLLFTLPGCHSNEATPACYSGVVLGEYCWDGVLIQVDRQYPIGKSIVAGATDPDSLGSTNVIAALNSLGSLAKRGQRIYFTYEEYTNQPIVNRFCTADRAPLGVPHLVLTNTSATPCNASLASGH</sequence>
<feature type="signal peptide" evidence="1">
    <location>
        <begin position="1"/>
        <end position="20"/>
    </location>
</feature>
<gene>
    <name evidence="2" type="ORF">FNT36_12000</name>
</gene>
<keyword evidence="1" id="KW-0732">Signal</keyword>
<reference evidence="2 3" key="1">
    <citation type="submission" date="2019-07" db="EMBL/GenBank/DDBJ databases">
        <title>Hymenobacter sp. straun FUR1 Genome sequencing and assembly.</title>
        <authorList>
            <person name="Chhetri G."/>
        </authorList>
    </citation>
    <scope>NUCLEOTIDE SEQUENCE [LARGE SCALE GENOMIC DNA]</scope>
    <source>
        <strain evidence="2 3">Fur1</strain>
    </source>
</reference>
<feature type="chain" id="PRO_5035253298" evidence="1">
    <location>
        <begin position="21"/>
        <end position="134"/>
    </location>
</feature>
<evidence type="ECO:0000313" key="3">
    <source>
        <dbReference type="Proteomes" id="UP000317624"/>
    </source>
</evidence>
<accession>A0A558BUK9</accession>
<comment type="caution">
    <text evidence="2">The sequence shown here is derived from an EMBL/GenBank/DDBJ whole genome shotgun (WGS) entry which is preliminary data.</text>
</comment>
<dbReference type="OrthoDB" id="886935at2"/>
<evidence type="ECO:0000313" key="2">
    <source>
        <dbReference type="EMBL" id="TVT40207.1"/>
    </source>
</evidence>
<name>A0A558BUK9_9BACT</name>
<protein>
    <submittedName>
        <fullName evidence="2">Uncharacterized protein</fullName>
    </submittedName>
</protein>
<dbReference type="EMBL" id="VMRJ01000003">
    <property type="protein sequence ID" value="TVT40207.1"/>
    <property type="molecule type" value="Genomic_DNA"/>
</dbReference>
<organism evidence="2 3">
    <name type="scientific">Hymenobacter setariae</name>
    <dbReference type="NCBI Taxonomy" id="2594794"/>
    <lineage>
        <taxon>Bacteria</taxon>
        <taxon>Pseudomonadati</taxon>
        <taxon>Bacteroidota</taxon>
        <taxon>Cytophagia</taxon>
        <taxon>Cytophagales</taxon>
        <taxon>Hymenobacteraceae</taxon>
        <taxon>Hymenobacter</taxon>
    </lineage>
</organism>
<dbReference type="AlphaFoldDB" id="A0A558BUK9"/>
<proteinExistence type="predicted"/>